<comment type="caution">
    <text evidence="2">The sequence shown here is derived from an EMBL/GenBank/DDBJ whole genome shotgun (WGS) entry which is preliminary data.</text>
</comment>
<feature type="signal peptide" evidence="1">
    <location>
        <begin position="1"/>
        <end position="23"/>
    </location>
</feature>
<dbReference type="InterPro" id="IPR009045">
    <property type="entry name" value="Zn_M74/Hedgehog-like"/>
</dbReference>
<organism evidence="2 3">
    <name type="scientific">Fluctibacter halophilus</name>
    <dbReference type="NCBI Taxonomy" id="226011"/>
    <lineage>
        <taxon>Bacteria</taxon>
        <taxon>Pseudomonadati</taxon>
        <taxon>Pseudomonadota</taxon>
        <taxon>Gammaproteobacteria</taxon>
        <taxon>Alteromonadales</taxon>
        <taxon>Alteromonadaceae</taxon>
        <taxon>Fluctibacter</taxon>
    </lineage>
</organism>
<dbReference type="SUPFAM" id="SSF55166">
    <property type="entry name" value="Hedgehog/DD-peptidase"/>
    <property type="match status" value="1"/>
</dbReference>
<name>A0ABS8G538_9ALTE</name>
<evidence type="ECO:0000256" key="1">
    <source>
        <dbReference type="SAM" id="SignalP"/>
    </source>
</evidence>
<dbReference type="EMBL" id="JAJEWP010000001">
    <property type="protein sequence ID" value="MCC2615697.1"/>
    <property type="molecule type" value="Genomic_DNA"/>
</dbReference>
<evidence type="ECO:0000313" key="3">
    <source>
        <dbReference type="Proteomes" id="UP001520878"/>
    </source>
</evidence>
<keyword evidence="1" id="KW-0732">Signal</keyword>
<dbReference type="RefSeq" id="WP_229157844.1">
    <property type="nucleotide sequence ID" value="NZ_JAJEWP010000001.1"/>
</dbReference>
<dbReference type="GO" id="GO:0004180">
    <property type="term" value="F:carboxypeptidase activity"/>
    <property type="evidence" value="ECO:0007669"/>
    <property type="project" value="UniProtKB-KW"/>
</dbReference>
<feature type="chain" id="PRO_5046310507" evidence="1">
    <location>
        <begin position="24"/>
        <end position="289"/>
    </location>
</feature>
<protein>
    <submittedName>
        <fullName evidence="2">D-Ala-D-Ala carboxypeptidase family metallohydrolase</fullName>
    </submittedName>
</protein>
<proteinExistence type="predicted"/>
<reference evidence="2 3" key="1">
    <citation type="submission" date="2021-10" db="EMBL/GenBank/DDBJ databases">
        <title>Draft genome of Aestuariibacter halophilus JC2043.</title>
        <authorList>
            <person name="Emsley S.A."/>
            <person name="Pfannmuller K.M."/>
            <person name="Ushijima B."/>
            <person name="Saw J.H."/>
            <person name="Videau P."/>
        </authorList>
    </citation>
    <scope>NUCLEOTIDE SEQUENCE [LARGE SCALE GENOMIC DNA]</scope>
    <source>
        <strain evidence="2 3">JC2043</strain>
    </source>
</reference>
<keyword evidence="2" id="KW-0121">Carboxypeptidase</keyword>
<keyword evidence="3" id="KW-1185">Reference proteome</keyword>
<dbReference type="Gene3D" id="3.30.1380.10">
    <property type="match status" value="1"/>
</dbReference>
<evidence type="ECO:0000313" key="2">
    <source>
        <dbReference type="EMBL" id="MCC2615697.1"/>
    </source>
</evidence>
<sequence>MKKSFVPIITVVGCLLCNSPVMARILIDGVNVKGSLHSVFRVPGQTVEVALPSGWQTDHDAPNVAIIVDASHQTYQWQSQQGGEDFTLQVFSLIPAERVRNGRLGNYMIGTYPVPPKQNTAAHQPPAGFLQVSPRLVDMQITDHFSLRPFISKQPGEFPKYLYLNDKLLAFLEDFRAAIEQQGFDIQGFGFISGYRTPHYNQQLDNINHSQHMYGNAADIYVDVDQDGRLDDLNRDGQHNASDAKFLFGLAERFMRSSPDYKGGLGLYVPTRKHTGFIHVDVRGYPARW</sequence>
<gene>
    <name evidence="2" type="ORF">LJ739_05535</name>
</gene>
<keyword evidence="2" id="KW-0378">Hydrolase</keyword>
<accession>A0ABS8G538</accession>
<keyword evidence="2" id="KW-0645">Protease</keyword>
<dbReference type="Proteomes" id="UP001520878">
    <property type="component" value="Unassembled WGS sequence"/>
</dbReference>